<sequence>MTALSSNRFNHDNEMPKAIVLLSGGLDSATCAAQAIADGFQVTALSLDYGQRHNRELVAAKAVVQALGISDHRIISVNLAQWGGSSLTDQTMAIPTEGVKPNEIPSTYVPGRNTVFIAIALSLAEAQSAKAIYVGINAVDYSGYPDCRPEYLAAFQHLATLSSKAGLEGCAPELVAPLAMDSKADIVQRSLRLGVPIEKTWSCYEGGTEPCGLCDSCRIRDAALIQAGRSDLATKVARSAVS</sequence>
<evidence type="ECO:0000256" key="6">
    <source>
        <dbReference type="ARBA" id="ARBA00022840"/>
    </source>
</evidence>
<organism evidence="11 12">
    <name type="scientific">Phormidesmis priestleyi Ana</name>
    <dbReference type="NCBI Taxonomy" id="1666911"/>
    <lineage>
        <taxon>Bacteria</taxon>
        <taxon>Bacillati</taxon>
        <taxon>Cyanobacteriota</taxon>
        <taxon>Cyanophyceae</taxon>
        <taxon>Leptolyngbyales</taxon>
        <taxon>Leptolyngbyaceae</taxon>
        <taxon>Phormidesmis</taxon>
    </lineage>
</organism>
<evidence type="ECO:0000313" key="12">
    <source>
        <dbReference type="Proteomes" id="UP000050465"/>
    </source>
</evidence>
<evidence type="ECO:0000313" key="11">
    <source>
        <dbReference type="EMBL" id="KPQ37479.1"/>
    </source>
</evidence>
<evidence type="ECO:0000256" key="9">
    <source>
        <dbReference type="ARBA" id="ARBA00047890"/>
    </source>
</evidence>
<dbReference type="GO" id="GO:0016879">
    <property type="term" value="F:ligase activity, forming carbon-nitrogen bonds"/>
    <property type="evidence" value="ECO:0007669"/>
    <property type="project" value="UniProtKB-UniRule"/>
</dbReference>
<proteinExistence type="inferred from homology"/>
<evidence type="ECO:0000256" key="8">
    <source>
        <dbReference type="ARBA" id="ARBA00039149"/>
    </source>
</evidence>
<protein>
    <recommendedName>
        <fullName evidence="8 10">7-cyano-7-deazaguanine synthase</fullName>
        <ecNumber evidence="8 10">6.3.4.20</ecNumber>
    </recommendedName>
    <alternativeName>
        <fullName evidence="10">7-cyano-7-carbaguanine synthase</fullName>
    </alternativeName>
    <alternativeName>
        <fullName evidence="10">PreQ(0) synthase</fullName>
    </alternativeName>
    <alternativeName>
        <fullName evidence="10">Queuosine biosynthesis protein QueC</fullName>
    </alternativeName>
</protein>
<comment type="catalytic activity">
    <reaction evidence="9 10">
        <text>7-carboxy-7-carbaguanine + NH4(+) + 2 ATP = 7-cyano-7-carbaguanine + 2 AMP + 2 diphosphate + 2 H(+)</text>
        <dbReference type="Rhea" id="RHEA:27982"/>
        <dbReference type="ChEBI" id="CHEBI:15378"/>
        <dbReference type="ChEBI" id="CHEBI:28938"/>
        <dbReference type="ChEBI" id="CHEBI:30616"/>
        <dbReference type="ChEBI" id="CHEBI:33019"/>
        <dbReference type="ChEBI" id="CHEBI:45075"/>
        <dbReference type="ChEBI" id="CHEBI:61036"/>
        <dbReference type="ChEBI" id="CHEBI:456215"/>
        <dbReference type="EC" id="6.3.4.20"/>
    </reaction>
</comment>
<dbReference type="InterPro" id="IPR014729">
    <property type="entry name" value="Rossmann-like_a/b/a_fold"/>
</dbReference>
<evidence type="ECO:0000256" key="10">
    <source>
        <dbReference type="HAMAP-Rule" id="MF_01633"/>
    </source>
</evidence>
<dbReference type="GO" id="GO:0008616">
    <property type="term" value="P:tRNA queuosine(34) biosynthetic process"/>
    <property type="evidence" value="ECO:0007669"/>
    <property type="project" value="UniProtKB-UniRule"/>
</dbReference>
<dbReference type="SUPFAM" id="SSF52402">
    <property type="entry name" value="Adenine nucleotide alpha hydrolases-like"/>
    <property type="match status" value="1"/>
</dbReference>
<reference evidence="11 12" key="1">
    <citation type="submission" date="2015-09" db="EMBL/GenBank/DDBJ databases">
        <title>Identification and resolution of microdiversity through metagenomic sequencing of parallel consortia.</title>
        <authorList>
            <person name="Nelson W.C."/>
            <person name="Romine M.F."/>
            <person name="Lindemann S.R."/>
        </authorList>
    </citation>
    <scope>NUCLEOTIDE SEQUENCE [LARGE SCALE GENOMIC DNA]</scope>
    <source>
        <strain evidence="11">Ana</strain>
    </source>
</reference>
<dbReference type="InterPro" id="IPR018317">
    <property type="entry name" value="QueC"/>
</dbReference>
<evidence type="ECO:0000256" key="3">
    <source>
        <dbReference type="ARBA" id="ARBA00022723"/>
    </source>
</evidence>
<keyword evidence="6 10" id="KW-0067">ATP-binding</keyword>
<dbReference type="HAMAP" id="MF_01633">
    <property type="entry name" value="QueC"/>
    <property type="match status" value="1"/>
</dbReference>
<keyword evidence="5 10" id="KW-0862">Zinc</keyword>
<comment type="cofactor">
    <cofactor evidence="10">
        <name>Zn(2+)</name>
        <dbReference type="ChEBI" id="CHEBI:29105"/>
    </cofactor>
    <text evidence="10">Binds 1 zinc ion per subunit.</text>
</comment>
<dbReference type="GO" id="GO:0005524">
    <property type="term" value="F:ATP binding"/>
    <property type="evidence" value="ECO:0007669"/>
    <property type="project" value="UniProtKB-UniRule"/>
</dbReference>
<dbReference type="STRING" id="1666911.HLUCCA11_00090"/>
<comment type="pathway">
    <text evidence="1 10">Purine metabolism; 7-cyano-7-deazaguanine biosynthesis.</text>
</comment>
<feature type="binding site" evidence="10">
    <location>
        <position position="203"/>
    </location>
    <ligand>
        <name>Zn(2+)</name>
        <dbReference type="ChEBI" id="CHEBI:29105"/>
    </ligand>
</feature>
<evidence type="ECO:0000256" key="4">
    <source>
        <dbReference type="ARBA" id="ARBA00022741"/>
    </source>
</evidence>
<dbReference type="UniPathway" id="UPA00391"/>
<dbReference type="CDD" id="cd01995">
    <property type="entry name" value="QueC-like"/>
    <property type="match status" value="1"/>
</dbReference>
<dbReference type="AlphaFoldDB" id="A0A0P7Z152"/>
<comment type="caution">
    <text evidence="11">The sequence shown here is derived from an EMBL/GenBank/DDBJ whole genome shotgun (WGS) entry which is preliminary data.</text>
</comment>
<dbReference type="Gene3D" id="3.40.50.620">
    <property type="entry name" value="HUPs"/>
    <property type="match status" value="1"/>
</dbReference>
<evidence type="ECO:0000256" key="7">
    <source>
        <dbReference type="ARBA" id="ARBA00037993"/>
    </source>
</evidence>
<comment type="similarity">
    <text evidence="7 10">Belongs to the QueC family.</text>
</comment>
<feature type="binding site" evidence="10">
    <location>
        <position position="217"/>
    </location>
    <ligand>
        <name>Zn(2+)</name>
        <dbReference type="ChEBI" id="CHEBI:29105"/>
    </ligand>
</feature>
<dbReference type="PANTHER" id="PTHR42914">
    <property type="entry name" value="7-CYANO-7-DEAZAGUANINE SYNTHASE"/>
    <property type="match status" value="1"/>
</dbReference>
<feature type="binding site" evidence="10">
    <location>
        <position position="211"/>
    </location>
    <ligand>
        <name>Zn(2+)</name>
        <dbReference type="ChEBI" id="CHEBI:29105"/>
    </ligand>
</feature>
<dbReference type="Pfam" id="PF06508">
    <property type="entry name" value="QueC"/>
    <property type="match status" value="1"/>
</dbReference>
<dbReference type="EC" id="6.3.4.20" evidence="8 10"/>
<name>A0A0P7Z152_9CYAN</name>
<dbReference type="PIRSF" id="PIRSF006293">
    <property type="entry name" value="ExsB"/>
    <property type="match status" value="1"/>
</dbReference>
<gene>
    <name evidence="10 11" type="primary">queC</name>
    <name evidence="11" type="ORF">HLUCCA11_00090</name>
</gene>
<comment type="function">
    <text evidence="10">Catalyzes the ATP-dependent conversion of 7-carboxy-7-deazaguanine (CDG) to 7-cyano-7-deazaguanine (preQ(0)).</text>
</comment>
<keyword evidence="3 10" id="KW-0479">Metal-binding</keyword>
<feature type="binding site" evidence="10">
    <location>
        <begin position="22"/>
        <end position="32"/>
    </location>
    <ligand>
        <name>ATP</name>
        <dbReference type="ChEBI" id="CHEBI:30616"/>
    </ligand>
</feature>
<accession>A0A0P7Z152</accession>
<dbReference type="NCBIfam" id="TIGR00364">
    <property type="entry name" value="7-cyano-7-deazaguanine synthase QueC"/>
    <property type="match status" value="1"/>
</dbReference>
<evidence type="ECO:0000256" key="5">
    <source>
        <dbReference type="ARBA" id="ARBA00022833"/>
    </source>
</evidence>
<keyword evidence="2 10" id="KW-0436">Ligase</keyword>
<dbReference type="EMBL" id="LJZR01000001">
    <property type="protein sequence ID" value="KPQ37479.1"/>
    <property type="molecule type" value="Genomic_DNA"/>
</dbReference>
<dbReference type="PANTHER" id="PTHR42914:SF1">
    <property type="entry name" value="7-CYANO-7-DEAZAGUANINE SYNTHASE"/>
    <property type="match status" value="1"/>
</dbReference>
<dbReference type="Proteomes" id="UP000050465">
    <property type="component" value="Unassembled WGS sequence"/>
</dbReference>
<keyword evidence="10" id="KW-0671">Queuosine biosynthesis</keyword>
<feature type="binding site" evidence="10">
    <location>
        <position position="214"/>
    </location>
    <ligand>
        <name>Zn(2+)</name>
        <dbReference type="ChEBI" id="CHEBI:29105"/>
    </ligand>
</feature>
<evidence type="ECO:0000256" key="1">
    <source>
        <dbReference type="ARBA" id="ARBA00005061"/>
    </source>
</evidence>
<keyword evidence="4 10" id="KW-0547">Nucleotide-binding</keyword>
<evidence type="ECO:0000256" key="2">
    <source>
        <dbReference type="ARBA" id="ARBA00022598"/>
    </source>
</evidence>
<dbReference type="GO" id="GO:0008270">
    <property type="term" value="F:zinc ion binding"/>
    <property type="evidence" value="ECO:0007669"/>
    <property type="project" value="UniProtKB-UniRule"/>
</dbReference>
<dbReference type="PATRIC" id="fig|1666911.3.peg.2394"/>